<keyword evidence="5 10" id="KW-0547">Nucleotide-binding</keyword>
<keyword evidence="7 10" id="KW-0862">Zinc</keyword>
<dbReference type="InterPro" id="IPR030378">
    <property type="entry name" value="G_CP_dom"/>
</dbReference>
<feature type="binding site" evidence="10">
    <location>
        <begin position="215"/>
        <end position="223"/>
    </location>
    <ligand>
        <name>GTP</name>
        <dbReference type="ChEBI" id="CHEBI:37565"/>
    </ligand>
</feature>
<dbReference type="Pfam" id="PF03193">
    <property type="entry name" value="RsgA_GTPase"/>
    <property type="match status" value="1"/>
</dbReference>
<dbReference type="SUPFAM" id="SSF50249">
    <property type="entry name" value="Nucleic acid-binding proteins"/>
    <property type="match status" value="1"/>
</dbReference>
<evidence type="ECO:0000256" key="3">
    <source>
        <dbReference type="ARBA" id="ARBA00022723"/>
    </source>
</evidence>
<feature type="binding site" evidence="10">
    <location>
        <position position="294"/>
    </location>
    <ligand>
        <name>Zn(2+)</name>
        <dbReference type="ChEBI" id="CHEBI:29105"/>
    </ligand>
</feature>
<comment type="cofactor">
    <cofactor evidence="10">
        <name>Zn(2+)</name>
        <dbReference type="ChEBI" id="CHEBI:29105"/>
    </cofactor>
    <text evidence="10">Binds 1 zinc ion per subunit.</text>
</comment>
<evidence type="ECO:0000259" key="11">
    <source>
        <dbReference type="PROSITE" id="PS50936"/>
    </source>
</evidence>
<gene>
    <name evidence="10 13" type="primary">rsgA</name>
    <name evidence="13" type="ORF">ACFSVM_10115</name>
</gene>
<evidence type="ECO:0000256" key="2">
    <source>
        <dbReference type="ARBA" id="ARBA00022517"/>
    </source>
</evidence>
<keyword evidence="4 10" id="KW-0699">rRNA-binding</keyword>
<comment type="caution">
    <text evidence="13">The sequence shown here is derived from an EMBL/GenBank/DDBJ whole genome shotgun (WGS) entry which is preliminary data.</text>
</comment>
<dbReference type="EC" id="3.6.1.-" evidence="10"/>
<keyword evidence="14" id="KW-1185">Reference proteome</keyword>
<keyword evidence="9 10" id="KW-0342">GTP-binding</keyword>
<dbReference type="Proteomes" id="UP001597540">
    <property type="component" value="Unassembled WGS sequence"/>
</dbReference>
<dbReference type="PANTHER" id="PTHR32120:SF10">
    <property type="entry name" value="SMALL RIBOSOMAL SUBUNIT BIOGENESIS GTPASE RSGA"/>
    <property type="match status" value="1"/>
</dbReference>
<feature type="binding site" evidence="10">
    <location>
        <position position="307"/>
    </location>
    <ligand>
        <name>Zn(2+)</name>
        <dbReference type="ChEBI" id="CHEBI:29105"/>
    </ligand>
</feature>
<keyword evidence="3 10" id="KW-0479">Metal-binding</keyword>
<comment type="function">
    <text evidence="10">One of several proteins that assist in the late maturation steps of the functional core of the 30S ribosomal subunit. Helps release RbfA from mature subunits. May play a role in the assembly of ribosomal proteins into the subunit. Circularly permuted GTPase that catalyzes slow GTP hydrolysis, GTPase activity is stimulated by the 30S ribosomal subunit.</text>
</comment>
<feature type="domain" description="EngC GTPase" evidence="11">
    <location>
        <begin position="124"/>
        <end position="271"/>
    </location>
</feature>
<reference evidence="14" key="1">
    <citation type="journal article" date="2019" name="Int. J. Syst. Evol. Microbiol.">
        <title>The Global Catalogue of Microorganisms (GCM) 10K type strain sequencing project: providing services to taxonomists for standard genome sequencing and annotation.</title>
        <authorList>
            <consortium name="The Broad Institute Genomics Platform"/>
            <consortium name="The Broad Institute Genome Sequencing Center for Infectious Disease"/>
            <person name="Wu L."/>
            <person name="Ma J."/>
        </authorList>
    </citation>
    <scope>NUCLEOTIDE SEQUENCE [LARGE SCALE GENOMIC DNA]</scope>
    <source>
        <strain evidence="14">KCTC 33849</strain>
    </source>
</reference>
<name>A0ABW5SPR8_9BACL</name>
<evidence type="ECO:0000256" key="5">
    <source>
        <dbReference type="ARBA" id="ARBA00022741"/>
    </source>
</evidence>
<comment type="similarity">
    <text evidence="10">Belongs to the TRAFAC class YlqF/YawG GTPase family. RsgA subfamily.</text>
</comment>
<dbReference type="RefSeq" id="WP_379261853.1">
    <property type="nucleotide sequence ID" value="NZ_JBHUMJ010000002.1"/>
</dbReference>
<organism evidence="13 14">
    <name type="scientific">Paenibacillus shunpengii</name>
    <dbReference type="NCBI Taxonomy" id="2054424"/>
    <lineage>
        <taxon>Bacteria</taxon>
        <taxon>Bacillati</taxon>
        <taxon>Bacillota</taxon>
        <taxon>Bacilli</taxon>
        <taxon>Bacillales</taxon>
        <taxon>Paenibacillaceae</taxon>
        <taxon>Paenibacillus</taxon>
    </lineage>
</organism>
<keyword evidence="1 10" id="KW-0963">Cytoplasm</keyword>
<dbReference type="SUPFAM" id="SSF52540">
    <property type="entry name" value="P-loop containing nucleoside triphosphate hydrolases"/>
    <property type="match status" value="1"/>
</dbReference>
<evidence type="ECO:0000313" key="14">
    <source>
        <dbReference type="Proteomes" id="UP001597540"/>
    </source>
</evidence>
<evidence type="ECO:0000256" key="4">
    <source>
        <dbReference type="ARBA" id="ARBA00022730"/>
    </source>
</evidence>
<evidence type="ECO:0000256" key="9">
    <source>
        <dbReference type="ARBA" id="ARBA00023134"/>
    </source>
</evidence>
<evidence type="ECO:0000313" key="13">
    <source>
        <dbReference type="EMBL" id="MFD2700822.1"/>
    </source>
</evidence>
<sequence>MLLDEYIRQDLNPVNINLKNYGLNERFEQEGATYIDLFIARVTEQHRELYKVISECGEIDASVSGKFAYNADDQTSFPAVGDWVMIDRVDAKGGKTIIHHILRRKSVLSRQAAGTENAGQIIAANIDTIFICMSLNADFNIRRIERYLTIAWDSMATPVIVLTKSDLCDDLPQKLADIASVSMGVDVITCSSENGDGLDEISTYVGQGKTIAFIGSSGVGKSTLINRLMGQDVLRTKAIREDDAKGRHTTTHRQLLLLPNGGIVIDTPGMRELQIYTGNLSKTFEDIEEIAARCKFGDCSHETEPGCAIREALKNETLSEKRFASYKKLQREMSYSGLSARQLENEKINRMFGGKDEMKRFIKNVKKR</sequence>
<feature type="binding site" evidence="10">
    <location>
        <position position="299"/>
    </location>
    <ligand>
        <name>Zn(2+)</name>
        <dbReference type="ChEBI" id="CHEBI:29105"/>
    </ligand>
</feature>
<dbReference type="PROSITE" id="PS51721">
    <property type="entry name" value="G_CP"/>
    <property type="match status" value="1"/>
</dbReference>
<dbReference type="InterPro" id="IPR012340">
    <property type="entry name" value="NA-bd_OB-fold"/>
</dbReference>
<protein>
    <recommendedName>
        <fullName evidence="10">Small ribosomal subunit biogenesis GTPase RsgA</fullName>
        <ecNumber evidence="10">3.6.1.-</ecNumber>
    </recommendedName>
</protein>
<evidence type="ECO:0000256" key="6">
    <source>
        <dbReference type="ARBA" id="ARBA00022801"/>
    </source>
</evidence>
<proteinExistence type="inferred from homology"/>
<dbReference type="PANTHER" id="PTHR32120">
    <property type="entry name" value="SMALL RIBOSOMAL SUBUNIT BIOGENESIS GTPASE RSGA"/>
    <property type="match status" value="1"/>
</dbReference>
<evidence type="ECO:0000256" key="8">
    <source>
        <dbReference type="ARBA" id="ARBA00022884"/>
    </source>
</evidence>
<comment type="subcellular location">
    <subcellularLocation>
        <location evidence="10">Cytoplasm</location>
    </subcellularLocation>
</comment>
<evidence type="ECO:0000256" key="1">
    <source>
        <dbReference type="ARBA" id="ARBA00022490"/>
    </source>
</evidence>
<dbReference type="PROSITE" id="PS50936">
    <property type="entry name" value="ENGC_GTPASE"/>
    <property type="match status" value="1"/>
</dbReference>
<dbReference type="HAMAP" id="MF_01820">
    <property type="entry name" value="GTPase_RsgA"/>
    <property type="match status" value="1"/>
</dbReference>
<feature type="domain" description="CP-type G" evidence="12">
    <location>
        <begin position="116"/>
        <end position="273"/>
    </location>
</feature>
<accession>A0ABW5SPR8</accession>
<keyword evidence="8 10" id="KW-0694">RNA-binding</keyword>
<keyword evidence="2 10" id="KW-0690">Ribosome biogenesis</keyword>
<evidence type="ECO:0000256" key="7">
    <source>
        <dbReference type="ARBA" id="ARBA00022833"/>
    </source>
</evidence>
<dbReference type="InterPro" id="IPR027417">
    <property type="entry name" value="P-loop_NTPase"/>
</dbReference>
<dbReference type="Gene3D" id="3.40.50.300">
    <property type="entry name" value="P-loop containing nucleotide triphosphate hydrolases"/>
    <property type="match status" value="1"/>
</dbReference>
<evidence type="ECO:0000259" key="12">
    <source>
        <dbReference type="PROSITE" id="PS51721"/>
    </source>
</evidence>
<feature type="binding site" evidence="10">
    <location>
        <begin position="163"/>
        <end position="166"/>
    </location>
    <ligand>
        <name>GTP</name>
        <dbReference type="ChEBI" id="CHEBI:37565"/>
    </ligand>
</feature>
<dbReference type="InterPro" id="IPR010914">
    <property type="entry name" value="RsgA_GTPase_dom"/>
</dbReference>
<dbReference type="InterPro" id="IPR004881">
    <property type="entry name" value="Ribosome_biogen_GTPase_RsgA"/>
</dbReference>
<dbReference type="Gene3D" id="1.10.40.50">
    <property type="entry name" value="Probable gtpase engc, domain 3"/>
    <property type="match status" value="1"/>
</dbReference>
<comment type="subunit">
    <text evidence="10">Monomer. Associates with 30S ribosomal subunit, binds 16S rRNA.</text>
</comment>
<feature type="binding site" evidence="10">
    <location>
        <position position="301"/>
    </location>
    <ligand>
        <name>Zn(2+)</name>
        <dbReference type="ChEBI" id="CHEBI:29105"/>
    </ligand>
</feature>
<dbReference type="CDD" id="cd01854">
    <property type="entry name" value="YjeQ_EngC"/>
    <property type="match status" value="1"/>
</dbReference>
<dbReference type="NCBIfam" id="TIGR00157">
    <property type="entry name" value="ribosome small subunit-dependent GTPase A"/>
    <property type="match status" value="1"/>
</dbReference>
<keyword evidence="6 10" id="KW-0378">Hydrolase</keyword>
<evidence type="ECO:0000256" key="10">
    <source>
        <dbReference type="HAMAP-Rule" id="MF_01820"/>
    </source>
</evidence>
<dbReference type="EMBL" id="JBHUMJ010000002">
    <property type="protein sequence ID" value="MFD2700822.1"/>
    <property type="molecule type" value="Genomic_DNA"/>
</dbReference>